<name>A0A5B0LW51_PUCGR</name>
<dbReference type="Proteomes" id="UP000325313">
    <property type="component" value="Unassembled WGS sequence"/>
</dbReference>
<protein>
    <recommendedName>
        <fullName evidence="4">Retrotransposon gag domain-containing protein</fullName>
    </recommendedName>
</protein>
<proteinExistence type="predicted"/>
<feature type="region of interest" description="Disordered" evidence="1">
    <location>
        <begin position="1"/>
        <end position="27"/>
    </location>
</feature>
<sequence>MKKGDTGPITNPTTKPETTSQGSSTTLTYDNVPLDQFMRFIMKTQHQVLVSAEADRAAASSRINMLEQAVLKLSTKAKQPSQTTALSPGRIDLQKFRLVSIFLSTKVVTHAEDKVCIAGSLIEETNLLAFYHNRLATYIRGTWKEFKAALFDFALPPRWRTDLKEQIQHLQMLNSESFLTYSTRAQTLQSLHNFDEATLNDIELAQFVTFGTSGALRGKIDDFELLEPTPFVYATFNKKASGYHKNLLIHLPTHDPPTQPGGPVQQTRHLTKDEFIRGIHAYLDSQGLCHFCKKACGSAPGTCPGPLDRSIVPIPPSFIAPAKPMDYKRPTPCNGTQSLAGKPTNLPAGQTTPKTASVAALAEEELYSALDEAAVSAIQLMDYELELAKAEKKLAETHEAQPEKAAVNITEDNLFPEMDQAAVAALEDLDKHLATLRHEGNKNSNPQPSLPCTKNIEIFWET</sequence>
<reference evidence="2 3" key="1">
    <citation type="submission" date="2019-05" db="EMBL/GenBank/DDBJ databases">
        <title>Emergence of the Ug99 lineage of the wheat stem rust pathogen through somatic hybridization.</title>
        <authorList>
            <person name="Li F."/>
            <person name="Upadhyaya N.M."/>
            <person name="Sperschneider J."/>
            <person name="Matny O."/>
            <person name="Nguyen-Phuc H."/>
            <person name="Mago R."/>
            <person name="Raley C."/>
            <person name="Miller M.E."/>
            <person name="Silverstein K.A.T."/>
            <person name="Henningsen E."/>
            <person name="Hirsch C.D."/>
            <person name="Visser B."/>
            <person name="Pretorius Z.A."/>
            <person name="Steffenson B.J."/>
            <person name="Schwessinger B."/>
            <person name="Dodds P.N."/>
            <person name="Figueroa M."/>
        </authorList>
    </citation>
    <scope>NUCLEOTIDE SEQUENCE [LARGE SCALE GENOMIC DNA]</scope>
    <source>
        <strain evidence="2 3">Ug99</strain>
    </source>
</reference>
<gene>
    <name evidence="2" type="ORF">PGTUg99_035307</name>
</gene>
<evidence type="ECO:0000313" key="3">
    <source>
        <dbReference type="Proteomes" id="UP000325313"/>
    </source>
</evidence>
<accession>A0A5B0LW51</accession>
<organism evidence="2 3">
    <name type="scientific">Puccinia graminis f. sp. tritici</name>
    <dbReference type="NCBI Taxonomy" id="56615"/>
    <lineage>
        <taxon>Eukaryota</taxon>
        <taxon>Fungi</taxon>
        <taxon>Dikarya</taxon>
        <taxon>Basidiomycota</taxon>
        <taxon>Pucciniomycotina</taxon>
        <taxon>Pucciniomycetes</taxon>
        <taxon>Pucciniales</taxon>
        <taxon>Pucciniaceae</taxon>
        <taxon>Puccinia</taxon>
    </lineage>
</organism>
<dbReference type="EMBL" id="VDEP01000505">
    <property type="protein sequence ID" value="KAA1068665.1"/>
    <property type="molecule type" value="Genomic_DNA"/>
</dbReference>
<evidence type="ECO:0008006" key="4">
    <source>
        <dbReference type="Google" id="ProtNLM"/>
    </source>
</evidence>
<evidence type="ECO:0000256" key="1">
    <source>
        <dbReference type="SAM" id="MobiDB-lite"/>
    </source>
</evidence>
<dbReference type="AlphaFoldDB" id="A0A5B0LW51"/>
<evidence type="ECO:0000313" key="2">
    <source>
        <dbReference type="EMBL" id="KAA1068665.1"/>
    </source>
</evidence>
<feature type="compositionally biased region" description="Polar residues" evidence="1">
    <location>
        <begin position="8"/>
        <end position="27"/>
    </location>
</feature>
<comment type="caution">
    <text evidence="2">The sequence shown here is derived from an EMBL/GenBank/DDBJ whole genome shotgun (WGS) entry which is preliminary data.</text>
</comment>